<name>A0A1Q5SR95_9BACL</name>
<organism evidence="1 2">
    <name type="scientific">Geobacillus proteiniphilus</name>
    <dbReference type="NCBI Taxonomy" id="860353"/>
    <lineage>
        <taxon>Bacteria</taxon>
        <taxon>Bacillati</taxon>
        <taxon>Bacillota</taxon>
        <taxon>Bacilli</taxon>
        <taxon>Bacillales</taxon>
        <taxon>Anoxybacillaceae</taxon>
        <taxon>Geobacillus</taxon>
    </lineage>
</organism>
<dbReference type="EMBL" id="MQMG01000045">
    <property type="protein sequence ID" value="OKO90518.1"/>
    <property type="molecule type" value="Genomic_DNA"/>
</dbReference>
<evidence type="ECO:0000313" key="2">
    <source>
        <dbReference type="Proteomes" id="UP000186030"/>
    </source>
</evidence>
<evidence type="ECO:0000313" key="1">
    <source>
        <dbReference type="EMBL" id="OKO90518.1"/>
    </source>
</evidence>
<gene>
    <name evidence="1" type="ORF">BRO54_3031</name>
</gene>
<dbReference type="Proteomes" id="UP000186030">
    <property type="component" value="Unassembled WGS sequence"/>
</dbReference>
<dbReference type="AlphaFoldDB" id="A0A1Q5SR95"/>
<evidence type="ECO:0008006" key="3">
    <source>
        <dbReference type="Google" id="ProtNLM"/>
    </source>
</evidence>
<reference evidence="1 2" key="1">
    <citation type="submission" date="2016-11" db="EMBL/GenBank/DDBJ databases">
        <authorList>
            <person name="Kadnikov V."/>
            <person name="Nazina T."/>
        </authorList>
    </citation>
    <scope>NUCLEOTIDE SEQUENCE [LARGE SCALE GENOMIC DNA]</scope>
    <source>
        <strain evidence="1 2">1017</strain>
    </source>
</reference>
<proteinExistence type="predicted"/>
<comment type="caution">
    <text evidence="1">The sequence shown here is derived from an EMBL/GenBank/DDBJ whole genome shotgun (WGS) entry which is preliminary data.</text>
</comment>
<accession>A0A1Q5SR95</accession>
<reference evidence="2" key="2">
    <citation type="submission" date="2017-01" db="EMBL/GenBank/DDBJ databases">
        <title>Genome sequencing and annotation of Geobacillus sp. 1017, a Hydrocarbon-Oxidizing Thermophilic Bacterium Isolated from a Heavy Oil Reservoir (China).</title>
        <authorList>
            <person name="Kadnikov V.V."/>
            <person name="Mardanov A.V."/>
            <person name="Poltaraus A.B."/>
            <person name="Sokolova D.S."/>
            <person name="Semenova E.M."/>
            <person name="Ravin N.V."/>
            <person name="Tourova T.P."/>
            <person name="Nazina T.N."/>
        </authorList>
    </citation>
    <scope>NUCLEOTIDE SEQUENCE [LARGE SCALE GENOMIC DNA]</scope>
    <source>
        <strain evidence="2">1017</strain>
    </source>
</reference>
<protein>
    <recommendedName>
        <fullName evidence="3">Transcriptional regulator, TetR family</fullName>
    </recommendedName>
</protein>
<sequence>MHFLSKFFLDEQQNPFSLEKRMDMFQSILFYFYEIDGEC</sequence>